<proteinExistence type="predicted"/>
<feature type="transmembrane region" description="Helical" evidence="1">
    <location>
        <begin position="6"/>
        <end position="29"/>
    </location>
</feature>
<keyword evidence="1" id="KW-1133">Transmembrane helix</keyword>
<evidence type="ECO:0000313" key="3">
    <source>
        <dbReference type="Proteomes" id="UP001432000"/>
    </source>
</evidence>
<gene>
    <name evidence="2" type="ORF">WDS16_23840</name>
</gene>
<dbReference type="EMBL" id="CP147846">
    <property type="protein sequence ID" value="WXG68204.1"/>
    <property type="molecule type" value="Genomic_DNA"/>
</dbReference>
<evidence type="ECO:0000313" key="2">
    <source>
        <dbReference type="EMBL" id="WXG68204.1"/>
    </source>
</evidence>
<reference evidence="2 3" key="1">
    <citation type="submission" date="2024-03" db="EMBL/GenBank/DDBJ databases">
        <title>Natural products discovery in diverse microorganisms through a two-stage MS feature dereplication strategy.</title>
        <authorList>
            <person name="Zhang R."/>
        </authorList>
    </citation>
    <scope>NUCLEOTIDE SEQUENCE [LARGE SCALE GENOMIC DNA]</scope>
    <source>
        <strain evidence="2 3">18930</strain>
    </source>
</reference>
<evidence type="ECO:0000256" key="1">
    <source>
        <dbReference type="SAM" id="Phobius"/>
    </source>
</evidence>
<dbReference type="Proteomes" id="UP001432000">
    <property type="component" value="Chromosome"/>
</dbReference>
<keyword evidence="1" id="KW-0472">Membrane</keyword>
<keyword evidence="1" id="KW-0812">Transmembrane</keyword>
<sequence length="58" mass="6348">MESIGAFIGIVVVVLTIVLVVFGCGMLFLASVKPDLFNFDLTRRSRQKAEKAEKNSTS</sequence>
<keyword evidence="3" id="KW-1185">Reference proteome</keyword>
<dbReference type="RefSeq" id="WP_338888255.1">
    <property type="nucleotide sequence ID" value="NZ_CP147846.1"/>
</dbReference>
<organism evidence="2 3">
    <name type="scientific">Rhodococcus sovatensis</name>
    <dbReference type="NCBI Taxonomy" id="1805840"/>
    <lineage>
        <taxon>Bacteria</taxon>
        <taxon>Bacillati</taxon>
        <taxon>Actinomycetota</taxon>
        <taxon>Actinomycetes</taxon>
        <taxon>Mycobacteriales</taxon>
        <taxon>Nocardiaceae</taxon>
        <taxon>Rhodococcus</taxon>
    </lineage>
</organism>
<name>A0ABZ2PGS1_9NOCA</name>
<accession>A0ABZ2PGS1</accession>
<protein>
    <submittedName>
        <fullName evidence="2">Uncharacterized protein</fullName>
    </submittedName>
</protein>